<evidence type="ECO:0008006" key="3">
    <source>
        <dbReference type="Google" id="ProtNLM"/>
    </source>
</evidence>
<dbReference type="RefSeq" id="WP_279679047.1">
    <property type="nucleotide sequence ID" value="NZ_JAOCCL010000018.1"/>
</dbReference>
<evidence type="ECO:0000313" key="1">
    <source>
        <dbReference type="EMBL" id="MDH0826632.1"/>
    </source>
</evidence>
<evidence type="ECO:0000313" key="2">
    <source>
        <dbReference type="Proteomes" id="UP001160116"/>
    </source>
</evidence>
<dbReference type="AlphaFoldDB" id="A0AA42MA84"/>
<accession>A0AA42MA84</accession>
<organism evidence="1 2">
    <name type="scientific">Acinetobacter johnsonii</name>
    <dbReference type="NCBI Taxonomy" id="40214"/>
    <lineage>
        <taxon>Bacteria</taxon>
        <taxon>Pseudomonadati</taxon>
        <taxon>Pseudomonadota</taxon>
        <taxon>Gammaproteobacteria</taxon>
        <taxon>Moraxellales</taxon>
        <taxon>Moraxellaceae</taxon>
        <taxon>Acinetobacter</taxon>
    </lineage>
</organism>
<protein>
    <recommendedName>
        <fullName evidence="3">Capsid protein</fullName>
    </recommendedName>
</protein>
<name>A0AA42MA84_ACIJO</name>
<dbReference type="EMBL" id="JAOCCL010000018">
    <property type="protein sequence ID" value="MDH0826632.1"/>
    <property type="molecule type" value="Genomic_DNA"/>
</dbReference>
<dbReference type="Proteomes" id="UP001160116">
    <property type="component" value="Unassembled WGS sequence"/>
</dbReference>
<proteinExistence type="predicted"/>
<sequence>MYDEKAVAEAVKLQGQEIALTAKFMSLMDFGNKPQNNAVTYGTQFDSIVANAKESNSDKSVFMPSALLTIEKALEGKKQTDGSKSFNGILDSVATGIKAYRNRNGGDMPSPALVASALNNGALLYEGLTGANTQGIYDSAKTGNQSAKEYFVDSVSSGQSSHVAEVPALAMVTIATTIANALPIVAYLPNPKGTQTVPLVYVRQVSKNAYGQMGAHDFLDGANAGAQYFDAVHRLAMTSADQTTFTVKAYRRSDKETLVPDDASGRLPMVGEATLITIGGIPVFEGDQSRGMGGQVTGSVQLRSIDLGDFEYEGQAYKLVSGTVNLDTDTVTFTLDKALPAGAKAVAHVVANYELKDGNGQPVLTAPSVDAKLDYSSISAYGIRAIYTASIDALTQMQNELGVDMRSAFVAVVISKLMLEQNVRLLSQARSRAIGQGTYRAVDLSRGSDMTQAFNNTSAIASEILPAIEDSKRRIIEKSQHAPAGFDVYVSGQLGTLMKILADDTNFIPTGLTLGAPSNIVRIGSRGSDNFYYLPTDLGVLEDGETDVGGVTVAFAEALIVARSAEPAKSVFVGHIAVPVVTDDVRAVAFESGVQFYTRQACQMNKNKRFGSQVALLKVMNLPKSLTTAVS</sequence>
<gene>
    <name evidence="1" type="ORF">N5C97_08970</name>
</gene>
<comment type="caution">
    <text evidence="1">The sequence shown here is derived from an EMBL/GenBank/DDBJ whole genome shotgun (WGS) entry which is preliminary data.</text>
</comment>
<reference evidence="1" key="1">
    <citation type="submission" date="2022-09" db="EMBL/GenBank/DDBJ databases">
        <title>Intensive care unit water sources are persistently colonized with multi-drug resistant bacteria and are the site of extensive horizontal gene transfer of antibiotic resistance genes.</title>
        <authorList>
            <person name="Diorio-Toth L."/>
        </authorList>
    </citation>
    <scope>NUCLEOTIDE SEQUENCE</scope>
    <source>
        <strain evidence="1">GD03885</strain>
    </source>
</reference>